<dbReference type="PANTHER" id="PTHR32071:SF77">
    <property type="entry name" value="TRANSCRIPTIONAL REGULATORY PROTEIN"/>
    <property type="match status" value="1"/>
</dbReference>
<dbReference type="Gene3D" id="3.40.50.300">
    <property type="entry name" value="P-loop containing nucleotide triphosphate hydrolases"/>
    <property type="match status" value="1"/>
</dbReference>
<dbReference type="InterPro" id="IPR003593">
    <property type="entry name" value="AAA+_ATPase"/>
</dbReference>
<dbReference type="Gene3D" id="3.30.450.40">
    <property type="match status" value="1"/>
</dbReference>
<dbReference type="GO" id="GO:0005524">
    <property type="term" value="F:ATP binding"/>
    <property type="evidence" value="ECO:0007669"/>
    <property type="project" value="UniProtKB-KW"/>
</dbReference>
<dbReference type="InterPro" id="IPR009057">
    <property type="entry name" value="Homeodomain-like_sf"/>
</dbReference>
<keyword evidence="2" id="KW-0067">ATP-binding</keyword>
<dbReference type="InterPro" id="IPR002197">
    <property type="entry name" value="HTH_Fis"/>
</dbReference>
<dbReference type="InterPro" id="IPR025943">
    <property type="entry name" value="Sigma_54_int_dom_ATP-bd_2"/>
</dbReference>
<dbReference type="PATRIC" id="fig|908627.4.peg.3778"/>
<dbReference type="EMBL" id="AEJF01000108">
    <property type="protein sequence ID" value="KLU24968.1"/>
    <property type="molecule type" value="Genomic_DNA"/>
</dbReference>
<dbReference type="InterPro" id="IPR002078">
    <property type="entry name" value="Sigma_54_int"/>
</dbReference>
<organism evidence="7 8">
    <name type="scientific">Caballeronia mineralivorans PML1(12)</name>
    <dbReference type="NCBI Taxonomy" id="908627"/>
    <lineage>
        <taxon>Bacteria</taxon>
        <taxon>Pseudomonadati</taxon>
        <taxon>Pseudomonadota</taxon>
        <taxon>Betaproteobacteria</taxon>
        <taxon>Burkholderiales</taxon>
        <taxon>Burkholderiaceae</taxon>
        <taxon>Caballeronia</taxon>
    </lineage>
</organism>
<dbReference type="PRINTS" id="PR01590">
    <property type="entry name" value="HTHFIS"/>
</dbReference>
<dbReference type="SMART" id="SM00382">
    <property type="entry name" value="AAA"/>
    <property type="match status" value="1"/>
</dbReference>
<dbReference type="SUPFAM" id="SSF46689">
    <property type="entry name" value="Homeodomain-like"/>
    <property type="match status" value="1"/>
</dbReference>
<protein>
    <recommendedName>
        <fullName evidence="6">Sigma-54 factor interaction domain-containing protein</fullName>
    </recommendedName>
</protein>
<dbReference type="SUPFAM" id="SSF52540">
    <property type="entry name" value="P-loop containing nucleoside triphosphate hydrolases"/>
    <property type="match status" value="1"/>
</dbReference>
<evidence type="ECO:0000313" key="7">
    <source>
        <dbReference type="EMBL" id="KLU24968.1"/>
    </source>
</evidence>
<dbReference type="FunFam" id="3.40.50.300:FF:000006">
    <property type="entry name" value="DNA-binding transcriptional regulator NtrC"/>
    <property type="match status" value="1"/>
</dbReference>
<dbReference type="Gene3D" id="1.10.8.60">
    <property type="match status" value="1"/>
</dbReference>
<dbReference type="InterPro" id="IPR058031">
    <property type="entry name" value="AAA_lid_NorR"/>
</dbReference>
<dbReference type="Proteomes" id="UP000035963">
    <property type="component" value="Unassembled WGS sequence"/>
</dbReference>
<dbReference type="PROSITE" id="PS00676">
    <property type="entry name" value="SIGMA54_INTERACT_2"/>
    <property type="match status" value="1"/>
</dbReference>
<dbReference type="InterPro" id="IPR025944">
    <property type="entry name" value="Sigma_54_int_dom_CS"/>
</dbReference>
<dbReference type="PROSITE" id="PS50045">
    <property type="entry name" value="SIGMA54_INTERACT_4"/>
    <property type="match status" value="1"/>
</dbReference>
<comment type="caution">
    <text evidence="7">The sequence shown here is derived from an EMBL/GenBank/DDBJ whole genome shotgun (WGS) entry which is preliminary data.</text>
</comment>
<keyword evidence="4" id="KW-0238">DNA-binding</keyword>
<keyword evidence="5" id="KW-0804">Transcription</keyword>
<dbReference type="PANTHER" id="PTHR32071">
    <property type="entry name" value="TRANSCRIPTIONAL REGULATORY PROTEIN"/>
    <property type="match status" value="1"/>
</dbReference>
<evidence type="ECO:0000256" key="4">
    <source>
        <dbReference type="ARBA" id="ARBA00023125"/>
    </source>
</evidence>
<evidence type="ECO:0000256" key="5">
    <source>
        <dbReference type="ARBA" id="ARBA00023163"/>
    </source>
</evidence>
<dbReference type="GO" id="GO:0043565">
    <property type="term" value="F:sequence-specific DNA binding"/>
    <property type="evidence" value="ECO:0007669"/>
    <property type="project" value="InterPro"/>
</dbReference>
<dbReference type="InterPro" id="IPR029016">
    <property type="entry name" value="GAF-like_dom_sf"/>
</dbReference>
<evidence type="ECO:0000256" key="3">
    <source>
        <dbReference type="ARBA" id="ARBA00023015"/>
    </source>
</evidence>
<dbReference type="InterPro" id="IPR025662">
    <property type="entry name" value="Sigma_54_int_dom_ATP-bd_1"/>
</dbReference>
<dbReference type="Pfam" id="PF00158">
    <property type="entry name" value="Sigma54_activat"/>
    <property type="match status" value="1"/>
</dbReference>
<dbReference type="CDD" id="cd00009">
    <property type="entry name" value="AAA"/>
    <property type="match status" value="1"/>
</dbReference>
<dbReference type="AlphaFoldDB" id="A0A0J1FYD7"/>
<evidence type="ECO:0000256" key="2">
    <source>
        <dbReference type="ARBA" id="ARBA00022840"/>
    </source>
</evidence>
<sequence>MHRLFEVLAEQDYVVMLTDGNGVALDFRSNVFTFDACDAAGVLPGSMWMEETQGTNGVSLCLREQRPVSVVMGDHFASSLETVSCTVAPIFGGTGEIIAVLNVTTLRPSDHLAQAIVRNIVSASARRIENLYFDRRNADNFILRLSKHNDFCDTAAEVRVALDATGHIVEATPSAHLLLRNRALPLIGQPLSSVQGMEAWLDAAAQPTAALDTVNGRVYLRMEENRRRASSVASPLRAQRPGNEIASARPSLDELIGDDEGIRESTEIARRLVANRVPILLQGETGTGKSALARAIHMDTGGDDAKFVSINCAAITAELIESELFGYRPGSFTGASRQGFRGRLLDADGGMLFLDEIGDMPLGLQTRLLQVLSDGEFVPIGATRPVRVNFALVAASLHDIPQLVREGKFREDLYFRLAGATVRLPALRERDDRHHLFEQVFKQAAQNARKRTPCIDEQARRALSAHRWPGNLRELHHAARFAIAVDTDGVIGQRDLPPPLNAHGGTDMSATGRGRRNAIETALERSQWNVSEAATGLGISRSTLHRQMRALGIDRPDDEIAPT</sequence>
<dbReference type="InterPro" id="IPR027417">
    <property type="entry name" value="P-loop_NTPase"/>
</dbReference>
<dbReference type="PROSITE" id="PS00688">
    <property type="entry name" value="SIGMA54_INTERACT_3"/>
    <property type="match status" value="1"/>
</dbReference>
<evidence type="ECO:0000259" key="6">
    <source>
        <dbReference type="PROSITE" id="PS50045"/>
    </source>
</evidence>
<keyword evidence="8" id="KW-1185">Reference proteome</keyword>
<reference evidence="7 8" key="1">
    <citation type="journal article" date="2015" name="Genome Announc.">
        <title>Draft Genome Sequence of Burkholderia sp. Strain PML1(12), an Ectomycorrhizosphere-Inhabiting Bacterium with Effective Mineral-Weathering Ability.</title>
        <authorList>
            <person name="Uroz S."/>
            <person name="Oger P."/>
        </authorList>
    </citation>
    <scope>NUCLEOTIDE SEQUENCE [LARGE SCALE GENOMIC DNA]</scope>
    <source>
        <strain evidence="8">PML1(12)</strain>
    </source>
</reference>
<keyword evidence="1" id="KW-0547">Nucleotide-binding</keyword>
<gene>
    <name evidence="7" type="ORF">EOS_16865</name>
</gene>
<dbReference type="GO" id="GO:0006355">
    <property type="term" value="P:regulation of DNA-templated transcription"/>
    <property type="evidence" value="ECO:0007669"/>
    <property type="project" value="InterPro"/>
</dbReference>
<proteinExistence type="predicted"/>
<name>A0A0J1FYD7_9BURK</name>
<dbReference type="Gene3D" id="1.10.10.60">
    <property type="entry name" value="Homeodomain-like"/>
    <property type="match status" value="1"/>
</dbReference>
<evidence type="ECO:0000313" key="8">
    <source>
        <dbReference type="Proteomes" id="UP000035963"/>
    </source>
</evidence>
<keyword evidence="3" id="KW-0805">Transcription regulation</keyword>
<dbReference type="Pfam" id="PF02954">
    <property type="entry name" value="HTH_8"/>
    <property type="match status" value="1"/>
</dbReference>
<dbReference type="PROSITE" id="PS00675">
    <property type="entry name" value="SIGMA54_INTERACT_1"/>
    <property type="match status" value="1"/>
</dbReference>
<feature type="domain" description="Sigma-54 factor interaction" evidence="6">
    <location>
        <begin position="255"/>
        <end position="484"/>
    </location>
</feature>
<evidence type="ECO:0000256" key="1">
    <source>
        <dbReference type="ARBA" id="ARBA00022741"/>
    </source>
</evidence>
<accession>A0A0J1FYD7</accession>
<dbReference type="Pfam" id="PF25601">
    <property type="entry name" value="AAA_lid_14"/>
    <property type="match status" value="1"/>
</dbReference>